<dbReference type="EMBL" id="JBBXMP010000013">
    <property type="protein sequence ID" value="KAL0069233.1"/>
    <property type="molecule type" value="Genomic_DNA"/>
</dbReference>
<dbReference type="Proteomes" id="UP001437256">
    <property type="component" value="Unassembled WGS sequence"/>
</dbReference>
<proteinExistence type="predicted"/>
<feature type="compositionally biased region" description="Polar residues" evidence="1">
    <location>
        <begin position="22"/>
        <end position="38"/>
    </location>
</feature>
<evidence type="ECO:0000313" key="2">
    <source>
        <dbReference type="EMBL" id="KAL0069233.1"/>
    </source>
</evidence>
<feature type="region of interest" description="Disordered" evidence="1">
    <location>
        <begin position="1"/>
        <end position="38"/>
    </location>
</feature>
<feature type="region of interest" description="Disordered" evidence="1">
    <location>
        <begin position="178"/>
        <end position="197"/>
    </location>
</feature>
<comment type="caution">
    <text evidence="2">The sequence shown here is derived from an EMBL/GenBank/DDBJ whole genome shotgun (WGS) entry which is preliminary data.</text>
</comment>
<feature type="region of interest" description="Disordered" evidence="1">
    <location>
        <begin position="112"/>
        <end position="139"/>
    </location>
</feature>
<reference evidence="2 3" key="1">
    <citation type="submission" date="2024-05" db="EMBL/GenBank/DDBJ databases">
        <title>A draft genome resource for the thread blight pathogen Marasmius tenuissimus strain MS-2.</title>
        <authorList>
            <person name="Yulfo-Soto G.E."/>
            <person name="Baruah I.K."/>
            <person name="Amoako-Attah I."/>
            <person name="Bukari Y."/>
            <person name="Meinhardt L.W."/>
            <person name="Bailey B.A."/>
            <person name="Cohen S.P."/>
        </authorList>
    </citation>
    <scope>NUCLEOTIDE SEQUENCE [LARGE SCALE GENOMIC DNA]</scope>
    <source>
        <strain evidence="2 3">MS-2</strain>
    </source>
</reference>
<sequence>MQNFNTPSSNTGPGFLQPMVPTGSQAQQSNPVTNDPNSVETFKQNMQLILEYVMTTQSFARSALSGITNAYHPGSSSTQTQADLASLQQHLHVISDMMRHSGVGALPLLASPSSPLGSSNDSTLGDVQMSQEPLSPPSEEEMLAQATQSIVVLYERLRKGQEAAGVVGSLLGSGQPIQSHMHGVQGVGTPMGLSRPT</sequence>
<organism evidence="2 3">
    <name type="scientific">Marasmius tenuissimus</name>
    <dbReference type="NCBI Taxonomy" id="585030"/>
    <lineage>
        <taxon>Eukaryota</taxon>
        <taxon>Fungi</taxon>
        <taxon>Dikarya</taxon>
        <taxon>Basidiomycota</taxon>
        <taxon>Agaricomycotina</taxon>
        <taxon>Agaricomycetes</taxon>
        <taxon>Agaricomycetidae</taxon>
        <taxon>Agaricales</taxon>
        <taxon>Marasmiineae</taxon>
        <taxon>Marasmiaceae</taxon>
        <taxon>Marasmius</taxon>
    </lineage>
</organism>
<protein>
    <submittedName>
        <fullName evidence="2">Uncharacterized protein</fullName>
    </submittedName>
</protein>
<evidence type="ECO:0000313" key="3">
    <source>
        <dbReference type="Proteomes" id="UP001437256"/>
    </source>
</evidence>
<keyword evidence="3" id="KW-1185">Reference proteome</keyword>
<accession>A0ABR3A6L9</accession>
<name>A0ABR3A6L9_9AGAR</name>
<gene>
    <name evidence="2" type="ORF">AAF712_003596</name>
</gene>
<feature type="compositionally biased region" description="Polar residues" evidence="1">
    <location>
        <begin position="1"/>
        <end position="12"/>
    </location>
</feature>
<evidence type="ECO:0000256" key="1">
    <source>
        <dbReference type="SAM" id="MobiDB-lite"/>
    </source>
</evidence>